<evidence type="ECO:0000313" key="2">
    <source>
        <dbReference type="WBParaSite" id="RSKR_0000546000.1"/>
    </source>
</evidence>
<name>A0AC35TXE0_9BILA</name>
<protein>
    <submittedName>
        <fullName evidence="2">AraC family transcriptional regulator</fullName>
    </submittedName>
</protein>
<proteinExistence type="predicted"/>
<dbReference type="Proteomes" id="UP000095286">
    <property type="component" value="Unplaced"/>
</dbReference>
<evidence type="ECO:0000313" key="1">
    <source>
        <dbReference type="Proteomes" id="UP000095286"/>
    </source>
</evidence>
<reference evidence="2" key="1">
    <citation type="submission" date="2016-11" db="UniProtKB">
        <authorList>
            <consortium name="WormBaseParasite"/>
        </authorList>
    </citation>
    <scope>IDENTIFICATION</scope>
    <source>
        <strain evidence="2">KR3021</strain>
    </source>
</reference>
<accession>A0AC35TXE0</accession>
<sequence>MMIHDQTLLMISSDMREFYVEFVDWRQMKVYRDMFTRPDGYKLNKKMQLYEGPFHLKNIHSTVFQRLLLWLENHRDDDIYETGEIVEPRNYDFRYFPSDPVDRTTLVLAAQTLGLERFLEVEKRA</sequence>
<dbReference type="WBParaSite" id="RSKR_0000546000.1">
    <property type="protein sequence ID" value="RSKR_0000546000.1"/>
    <property type="gene ID" value="RSKR_0000546000"/>
</dbReference>
<organism evidence="1 2">
    <name type="scientific">Rhabditophanes sp. KR3021</name>
    <dbReference type="NCBI Taxonomy" id="114890"/>
    <lineage>
        <taxon>Eukaryota</taxon>
        <taxon>Metazoa</taxon>
        <taxon>Ecdysozoa</taxon>
        <taxon>Nematoda</taxon>
        <taxon>Chromadorea</taxon>
        <taxon>Rhabditida</taxon>
        <taxon>Tylenchina</taxon>
        <taxon>Panagrolaimomorpha</taxon>
        <taxon>Strongyloidoidea</taxon>
        <taxon>Alloionematidae</taxon>
        <taxon>Rhabditophanes</taxon>
    </lineage>
</organism>